<dbReference type="Proteomes" id="UP000007174">
    <property type="component" value="Unassembled WGS sequence"/>
</dbReference>
<evidence type="ECO:0000313" key="3">
    <source>
        <dbReference type="Proteomes" id="UP000007174"/>
    </source>
</evidence>
<accession>H1UW11</accession>
<evidence type="ECO:0000313" key="2">
    <source>
        <dbReference type="EMBL" id="CCF32162.1"/>
    </source>
</evidence>
<feature type="region of interest" description="Disordered" evidence="1">
    <location>
        <begin position="1"/>
        <end position="67"/>
    </location>
</feature>
<name>H1UW11_COLHI</name>
<feature type="compositionally biased region" description="Low complexity" evidence="1">
    <location>
        <begin position="57"/>
        <end position="67"/>
    </location>
</feature>
<gene>
    <name evidence="2" type="ORF">CH063_04597</name>
</gene>
<feature type="non-terminal residue" evidence="2">
    <location>
        <position position="67"/>
    </location>
</feature>
<reference evidence="3" key="1">
    <citation type="journal article" date="2012" name="Nat. Genet.">
        <title>Lifestyle transitions in plant pathogenic Colletotrichum fungi deciphered by genome and transcriptome analyses.</title>
        <authorList>
            <person name="O'Connell R.J."/>
            <person name="Thon M.R."/>
            <person name="Hacquard S."/>
            <person name="Amyotte S.G."/>
            <person name="Kleemann J."/>
            <person name="Torres M.F."/>
            <person name="Damm U."/>
            <person name="Buiate E.A."/>
            <person name="Epstein L."/>
            <person name="Alkan N."/>
            <person name="Altmueller J."/>
            <person name="Alvarado-Balderrama L."/>
            <person name="Bauser C.A."/>
            <person name="Becker C."/>
            <person name="Birren B.W."/>
            <person name="Chen Z."/>
            <person name="Choi J."/>
            <person name="Crouch J.A."/>
            <person name="Duvick J.P."/>
            <person name="Farman M.A."/>
            <person name="Gan P."/>
            <person name="Heiman D."/>
            <person name="Henrissat B."/>
            <person name="Howard R.J."/>
            <person name="Kabbage M."/>
            <person name="Koch C."/>
            <person name="Kracher B."/>
            <person name="Kubo Y."/>
            <person name="Law A.D."/>
            <person name="Lebrun M.-H."/>
            <person name="Lee Y.-H."/>
            <person name="Miyara I."/>
            <person name="Moore N."/>
            <person name="Neumann U."/>
            <person name="Nordstroem K."/>
            <person name="Panaccione D.G."/>
            <person name="Panstruga R."/>
            <person name="Place M."/>
            <person name="Proctor R.H."/>
            <person name="Prusky D."/>
            <person name="Rech G."/>
            <person name="Reinhardt R."/>
            <person name="Rollins J.A."/>
            <person name="Rounsley S."/>
            <person name="Schardl C.L."/>
            <person name="Schwartz D.C."/>
            <person name="Shenoy N."/>
            <person name="Shirasu K."/>
            <person name="Sikhakolli U.R."/>
            <person name="Stueber K."/>
            <person name="Sukno S.A."/>
            <person name="Sweigard J.A."/>
            <person name="Takano Y."/>
            <person name="Takahara H."/>
            <person name="Trail F."/>
            <person name="van der Does H.C."/>
            <person name="Voll L.M."/>
            <person name="Will I."/>
            <person name="Young S."/>
            <person name="Zeng Q."/>
            <person name="Zhang J."/>
            <person name="Zhou S."/>
            <person name="Dickman M.B."/>
            <person name="Schulze-Lefert P."/>
            <person name="Ver Loren van Themaat E."/>
            <person name="Ma L.-J."/>
            <person name="Vaillancourt L.J."/>
        </authorList>
    </citation>
    <scope>NUCLEOTIDE SEQUENCE [LARGE SCALE GENOMIC DNA]</scope>
    <source>
        <strain evidence="3">IMI 349063</strain>
    </source>
</reference>
<sequence>RRTISCLPPVAPRSRRSSARPDSRSRLRCTAAPPTASASAPTSRTPGRSSVRRRLSSRLCASSTSGL</sequence>
<dbReference type="AlphaFoldDB" id="H1UW11"/>
<organism evidence="2 3">
    <name type="scientific">Colletotrichum higginsianum (strain IMI 349063)</name>
    <name type="common">Crucifer anthracnose fungus</name>
    <dbReference type="NCBI Taxonomy" id="759273"/>
    <lineage>
        <taxon>Eukaryota</taxon>
        <taxon>Fungi</taxon>
        <taxon>Dikarya</taxon>
        <taxon>Ascomycota</taxon>
        <taxon>Pezizomycotina</taxon>
        <taxon>Sordariomycetes</taxon>
        <taxon>Hypocreomycetidae</taxon>
        <taxon>Glomerellales</taxon>
        <taxon>Glomerellaceae</taxon>
        <taxon>Colletotrichum</taxon>
        <taxon>Colletotrichum destructivum species complex</taxon>
    </lineage>
</organism>
<feature type="non-terminal residue" evidence="2">
    <location>
        <position position="1"/>
    </location>
</feature>
<keyword evidence="2" id="KW-0378">Hydrolase</keyword>
<protein>
    <submittedName>
        <fullName evidence="2">Dienelactone hydrolase</fullName>
    </submittedName>
</protein>
<evidence type="ECO:0000256" key="1">
    <source>
        <dbReference type="SAM" id="MobiDB-lite"/>
    </source>
</evidence>
<proteinExistence type="predicted"/>
<dbReference type="GO" id="GO:0016787">
    <property type="term" value="F:hydrolase activity"/>
    <property type="evidence" value="ECO:0007669"/>
    <property type="project" value="UniProtKB-KW"/>
</dbReference>
<feature type="compositionally biased region" description="Low complexity" evidence="1">
    <location>
        <begin position="28"/>
        <end position="43"/>
    </location>
</feature>
<dbReference type="EMBL" id="CACQ02000340">
    <property type="protein sequence ID" value="CCF32162.1"/>
    <property type="molecule type" value="Genomic_DNA"/>
</dbReference>
<dbReference type="HOGENOM" id="CLU_2819413_0_0_1"/>